<dbReference type="GO" id="GO:0015297">
    <property type="term" value="F:antiporter activity"/>
    <property type="evidence" value="ECO:0007669"/>
    <property type="project" value="InterPro"/>
</dbReference>
<evidence type="ECO:0000256" key="6">
    <source>
        <dbReference type="ARBA" id="ARBA00022989"/>
    </source>
</evidence>
<feature type="transmembrane region" description="Helical" evidence="8">
    <location>
        <begin position="20"/>
        <end position="41"/>
    </location>
</feature>
<name>A0AAE0BPX2_9CHLO</name>
<evidence type="ECO:0008006" key="11">
    <source>
        <dbReference type="Google" id="ProtNLM"/>
    </source>
</evidence>
<dbReference type="PANTHER" id="PTHR43549">
    <property type="entry name" value="MULTIDRUG RESISTANCE PROTEIN YPNP-RELATED"/>
    <property type="match status" value="1"/>
</dbReference>
<evidence type="ECO:0000313" key="9">
    <source>
        <dbReference type="EMBL" id="KAK3240613.1"/>
    </source>
</evidence>
<comment type="caution">
    <text evidence="9">The sequence shown here is derived from an EMBL/GenBank/DDBJ whole genome shotgun (WGS) entry which is preliminary data.</text>
</comment>
<feature type="transmembrane region" description="Helical" evidence="8">
    <location>
        <begin position="170"/>
        <end position="192"/>
    </location>
</feature>
<accession>A0AAE0BPX2</accession>
<evidence type="ECO:0000256" key="4">
    <source>
        <dbReference type="ARBA" id="ARBA00022475"/>
    </source>
</evidence>
<evidence type="ECO:0000256" key="1">
    <source>
        <dbReference type="ARBA" id="ARBA00004651"/>
    </source>
</evidence>
<keyword evidence="7 8" id="KW-0472">Membrane</keyword>
<organism evidence="9 10">
    <name type="scientific">Cymbomonas tetramitiformis</name>
    <dbReference type="NCBI Taxonomy" id="36881"/>
    <lineage>
        <taxon>Eukaryota</taxon>
        <taxon>Viridiplantae</taxon>
        <taxon>Chlorophyta</taxon>
        <taxon>Pyramimonadophyceae</taxon>
        <taxon>Pyramimonadales</taxon>
        <taxon>Pyramimonadaceae</taxon>
        <taxon>Cymbomonas</taxon>
    </lineage>
</organism>
<evidence type="ECO:0000313" key="10">
    <source>
        <dbReference type="Proteomes" id="UP001190700"/>
    </source>
</evidence>
<dbReference type="EMBL" id="LGRX02033589">
    <property type="protein sequence ID" value="KAK3240613.1"/>
    <property type="molecule type" value="Genomic_DNA"/>
</dbReference>
<gene>
    <name evidence="9" type="ORF">CYMTET_49550</name>
</gene>
<keyword evidence="5 8" id="KW-0812">Transmembrane</keyword>
<dbReference type="PANTHER" id="PTHR43549:SF2">
    <property type="entry name" value="MULTIDRUG RESISTANCE PROTEIN NORM-RELATED"/>
    <property type="match status" value="1"/>
</dbReference>
<dbReference type="AlphaFoldDB" id="A0AAE0BPX2"/>
<dbReference type="Pfam" id="PF01554">
    <property type="entry name" value="MatE"/>
    <property type="match status" value="1"/>
</dbReference>
<dbReference type="GO" id="GO:0042910">
    <property type="term" value="F:xenobiotic transmembrane transporter activity"/>
    <property type="evidence" value="ECO:0007669"/>
    <property type="project" value="InterPro"/>
</dbReference>
<comment type="similarity">
    <text evidence="2">Belongs to the multi antimicrobial extrusion (MATE) (TC 2.A.66.1) family.</text>
</comment>
<evidence type="ECO:0000256" key="3">
    <source>
        <dbReference type="ARBA" id="ARBA00022448"/>
    </source>
</evidence>
<comment type="subcellular location">
    <subcellularLocation>
        <location evidence="1">Cell membrane</location>
        <topology evidence="1">Multi-pass membrane protein</topology>
    </subcellularLocation>
</comment>
<sequence>MSDEPHDIDVSWENILRLSLFAILNEVARPLGLLFITAFLGHVATDSASNTHVVAAYAAVLSTFTFAEGLFNFVISVVMATVGRAVGSKRWDEVGQRVAAALLVAFASGVLCSALLWPLQDPIFSLMSLSREVRSKAAPYYKLRLLCTPLSLLGKCGLGVLSGFGRLREATAVSVAAAAIETVGTYLSVFVLSRGLQGSGVATLISTGFAAVVSILLAGTLSPATAPGPVRLRLTSPDLGTECSGGGADATMLLQQEVPTPFSVCDFLRDSSNVMIRSALLQ</sequence>
<reference evidence="9 10" key="1">
    <citation type="journal article" date="2015" name="Genome Biol. Evol.">
        <title>Comparative Genomics of a Bacterivorous Green Alga Reveals Evolutionary Causalities and Consequences of Phago-Mixotrophic Mode of Nutrition.</title>
        <authorList>
            <person name="Burns J.A."/>
            <person name="Paasch A."/>
            <person name="Narechania A."/>
            <person name="Kim E."/>
        </authorList>
    </citation>
    <scope>NUCLEOTIDE SEQUENCE [LARGE SCALE GENOMIC DNA]</scope>
    <source>
        <strain evidence="9 10">PLY_AMNH</strain>
    </source>
</reference>
<protein>
    <recommendedName>
        <fullName evidence="11">Multidrug and toxic compound extrusion protein</fullName>
    </recommendedName>
</protein>
<dbReference type="InterPro" id="IPR052031">
    <property type="entry name" value="Membrane_Transporter-Flippase"/>
</dbReference>
<feature type="transmembrane region" description="Helical" evidence="8">
    <location>
        <begin position="204"/>
        <end position="224"/>
    </location>
</feature>
<feature type="transmembrane region" description="Helical" evidence="8">
    <location>
        <begin position="53"/>
        <end position="78"/>
    </location>
</feature>
<keyword evidence="10" id="KW-1185">Reference proteome</keyword>
<dbReference type="Proteomes" id="UP001190700">
    <property type="component" value="Unassembled WGS sequence"/>
</dbReference>
<keyword evidence="4" id="KW-1003">Cell membrane</keyword>
<evidence type="ECO:0000256" key="8">
    <source>
        <dbReference type="SAM" id="Phobius"/>
    </source>
</evidence>
<feature type="non-terminal residue" evidence="9">
    <location>
        <position position="282"/>
    </location>
</feature>
<evidence type="ECO:0000256" key="2">
    <source>
        <dbReference type="ARBA" id="ARBA00010199"/>
    </source>
</evidence>
<evidence type="ECO:0000256" key="5">
    <source>
        <dbReference type="ARBA" id="ARBA00022692"/>
    </source>
</evidence>
<evidence type="ECO:0000256" key="7">
    <source>
        <dbReference type="ARBA" id="ARBA00023136"/>
    </source>
</evidence>
<keyword evidence="6 8" id="KW-1133">Transmembrane helix</keyword>
<dbReference type="GO" id="GO:0005886">
    <property type="term" value="C:plasma membrane"/>
    <property type="evidence" value="ECO:0007669"/>
    <property type="project" value="UniProtKB-SubCell"/>
</dbReference>
<proteinExistence type="inferred from homology"/>
<feature type="transmembrane region" description="Helical" evidence="8">
    <location>
        <begin position="98"/>
        <end position="119"/>
    </location>
</feature>
<keyword evidence="3" id="KW-0813">Transport</keyword>
<dbReference type="InterPro" id="IPR002528">
    <property type="entry name" value="MATE_fam"/>
</dbReference>